<dbReference type="SUPFAM" id="SSF54637">
    <property type="entry name" value="Thioesterase/thiol ester dehydrase-isomerase"/>
    <property type="match status" value="1"/>
</dbReference>
<sequence length="75" mass="8343">MLLLDEVDLVGQEAHGRITIRGDEYFLQGHFPHNPVVPGVIICEMLAQNCCVLLLGDPDVKGATPYYTSLDKVRF</sequence>
<organism evidence="2">
    <name type="scientific">uncultured Chlorobium sp</name>
    <dbReference type="NCBI Taxonomy" id="309171"/>
    <lineage>
        <taxon>Bacteria</taxon>
        <taxon>Pseudomonadati</taxon>
        <taxon>Chlorobiota</taxon>
        <taxon>Chlorobiia</taxon>
        <taxon>Chlorobiales</taxon>
        <taxon>Chlorobiaceae</taxon>
        <taxon>Chlorobium/Pelodictyon group</taxon>
        <taxon>Chlorobium</taxon>
        <taxon>environmental samples</taxon>
    </lineage>
</organism>
<dbReference type="PANTHER" id="PTHR30272:SF1">
    <property type="entry name" value="3-HYDROXYACYL-[ACYL-CARRIER-PROTEIN] DEHYDRATASE"/>
    <property type="match status" value="1"/>
</dbReference>
<dbReference type="InterPro" id="IPR029069">
    <property type="entry name" value="HotDog_dom_sf"/>
</dbReference>
<keyword evidence="1" id="KW-0456">Lyase</keyword>
<dbReference type="EMBL" id="KF127418">
    <property type="protein sequence ID" value="AIA94774.1"/>
    <property type="molecule type" value="Genomic_DNA"/>
</dbReference>
<dbReference type="Pfam" id="PF07977">
    <property type="entry name" value="FabA"/>
    <property type="match status" value="1"/>
</dbReference>
<evidence type="ECO:0000313" key="2">
    <source>
        <dbReference type="EMBL" id="AIA94774.1"/>
    </source>
</evidence>
<accession>A0A060CHS0</accession>
<name>A0A060CHS0_9CHLB</name>
<dbReference type="InterPro" id="IPR013114">
    <property type="entry name" value="FabA_FabZ"/>
</dbReference>
<dbReference type="AlphaFoldDB" id="A0A060CHS0"/>
<protein>
    <submittedName>
        <fullName evidence="2">FabA</fullName>
    </submittedName>
</protein>
<evidence type="ECO:0000256" key="1">
    <source>
        <dbReference type="ARBA" id="ARBA00023239"/>
    </source>
</evidence>
<dbReference type="Gene3D" id="3.10.129.10">
    <property type="entry name" value="Hotdog Thioesterase"/>
    <property type="match status" value="1"/>
</dbReference>
<reference evidence="2" key="1">
    <citation type="journal article" date="2013" name="Environ. Microbiol.">
        <title>Seasonally variable intestinal metagenomes of the red palm weevil (Rhynchophorus ferrugineus).</title>
        <authorList>
            <person name="Jia S."/>
            <person name="Zhang X."/>
            <person name="Zhang G."/>
            <person name="Yin A."/>
            <person name="Zhang S."/>
            <person name="Li F."/>
            <person name="Wang L."/>
            <person name="Zhao D."/>
            <person name="Yun Q."/>
            <person name="Tala"/>
            <person name="Wang J."/>
            <person name="Sun G."/>
            <person name="Baabdullah M."/>
            <person name="Yu X."/>
            <person name="Hu S."/>
            <person name="Al-Mssallem I.S."/>
            <person name="Yu J."/>
        </authorList>
    </citation>
    <scope>NUCLEOTIDE SEQUENCE</scope>
</reference>
<proteinExistence type="predicted"/>
<dbReference type="GO" id="GO:0016829">
    <property type="term" value="F:lyase activity"/>
    <property type="evidence" value="ECO:0007669"/>
    <property type="project" value="UniProtKB-KW"/>
</dbReference>
<dbReference type="PANTHER" id="PTHR30272">
    <property type="entry name" value="3-HYDROXYACYL-[ACYL-CARRIER-PROTEIN] DEHYDRATASE"/>
    <property type="match status" value="1"/>
</dbReference>